<dbReference type="Proteomes" id="UP001234297">
    <property type="component" value="Chromosome 9"/>
</dbReference>
<evidence type="ECO:0000313" key="2">
    <source>
        <dbReference type="Proteomes" id="UP001234297"/>
    </source>
</evidence>
<accession>A0ACC2KHX1</accession>
<organism evidence="1 2">
    <name type="scientific">Persea americana</name>
    <name type="common">Avocado</name>
    <dbReference type="NCBI Taxonomy" id="3435"/>
    <lineage>
        <taxon>Eukaryota</taxon>
        <taxon>Viridiplantae</taxon>
        <taxon>Streptophyta</taxon>
        <taxon>Embryophyta</taxon>
        <taxon>Tracheophyta</taxon>
        <taxon>Spermatophyta</taxon>
        <taxon>Magnoliopsida</taxon>
        <taxon>Magnoliidae</taxon>
        <taxon>Laurales</taxon>
        <taxon>Lauraceae</taxon>
        <taxon>Persea</taxon>
    </lineage>
</organism>
<dbReference type="EMBL" id="CM056817">
    <property type="protein sequence ID" value="KAJ8620549.1"/>
    <property type="molecule type" value="Genomic_DNA"/>
</dbReference>
<protein>
    <submittedName>
        <fullName evidence="1">Uncharacterized protein</fullName>
    </submittedName>
</protein>
<proteinExistence type="predicted"/>
<comment type="caution">
    <text evidence="1">The sequence shown here is derived from an EMBL/GenBank/DDBJ whole genome shotgun (WGS) entry which is preliminary data.</text>
</comment>
<keyword evidence="2" id="KW-1185">Reference proteome</keyword>
<reference evidence="1 2" key="1">
    <citation type="journal article" date="2022" name="Hortic Res">
        <title>A haplotype resolved chromosomal level avocado genome allows analysis of novel avocado genes.</title>
        <authorList>
            <person name="Nath O."/>
            <person name="Fletcher S.J."/>
            <person name="Hayward A."/>
            <person name="Shaw L.M."/>
            <person name="Masouleh A.K."/>
            <person name="Furtado A."/>
            <person name="Henry R.J."/>
            <person name="Mitter N."/>
        </authorList>
    </citation>
    <scope>NUCLEOTIDE SEQUENCE [LARGE SCALE GENOMIC DNA]</scope>
    <source>
        <strain evidence="2">cv. Hass</strain>
    </source>
</reference>
<sequence length="137" mass="15592">MKIKNCYFPLFVSLSVLQREKDHIEGFAPESPGNRTSSLKSGVFQGYVHINGGIAIGRIDSDFICATLDWWPPEKRDYGTCSWGPASLLNLVFSWAIGDDDSQDICWNCPLIDWHDSRRHKACIEWPLLLMFNAVDK</sequence>
<evidence type="ECO:0000313" key="1">
    <source>
        <dbReference type="EMBL" id="KAJ8620549.1"/>
    </source>
</evidence>
<gene>
    <name evidence="1" type="ORF">MRB53_029078</name>
</gene>
<name>A0ACC2KHX1_PERAE</name>